<protein>
    <recommendedName>
        <fullName evidence="4">F-box domain-containing protein</fullName>
    </recommendedName>
</protein>
<name>A0A6A6CCD7_ZASCE</name>
<feature type="compositionally biased region" description="Low complexity" evidence="1">
    <location>
        <begin position="1"/>
        <end position="13"/>
    </location>
</feature>
<organism evidence="2 3">
    <name type="scientific">Zasmidium cellare ATCC 36951</name>
    <dbReference type="NCBI Taxonomy" id="1080233"/>
    <lineage>
        <taxon>Eukaryota</taxon>
        <taxon>Fungi</taxon>
        <taxon>Dikarya</taxon>
        <taxon>Ascomycota</taxon>
        <taxon>Pezizomycotina</taxon>
        <taxon>Dothideomycetes</taxon>
        <taxon>Dothideomycetidae</taxon>
        <taxon>Mycosphaerellales</taxon>
        <taxon>Mycosphaerellaceae</taxon>
        <taxon>Zasmidium</taxon>
    </lineage>
</organism>
<evidence type="ECO:0008006" key="4">
    <source>
        <dbReference type="Google" id="ProtNLM"/>
    </source>
</evidence>
<gene>
    <name evidence="2" type="ORF">M409DRAFT_56991</name>
</gene>
<proteinExistence type="predicted"/>
<evidence type="ECO:0000313" key="2">
    <source>
        <dbReference type="EMBL" id="KAF2163880.1"/>
    </source>
</evidence>
<dbReference type="OrthoDB" id="5279008at2759"/>
<dbReference type="Proteomes" id="UP000799537">
    <property type="component" value="Unassembled WGS sequence"/>
</dbReference>
<evidence type="ECO:0000256" key="1">
    <source>
        <dbReference type="SAM" id="MobiDB-lite"/>
    </source>
</evidence>
<dbReference type="AlphaFoldDB" id="A0A6A6CCD7"/>
<sequence>MAPTSSASYSSASHETALDRTETVPRHQLLRLPAELVAAVIEQGDKKVIKVLRLVCRELHGTVDPLFIKTFFAHRCHLWTQFSLDVLMRITDSPRLRAGITSIALGRPSLRITSDDYNKYELRVHHACETMARKQGWYQKALVQILNNLRDVRPSLEIYGTQDSRRDAYGYSEYCRLLRSEQCRDQAPACLGSKPAVSDWQFSSIFLDSLIESDFKVARLKMPIDRMSILPPFVPKGIRFGLSVSTMTLLDLDINGFTSDILSDLRTHSGSLRALSTLILRNFPQAPEGTITNVRLVFWTLELRSIKLVDGVTSSRELDALLSDHCRTLRSLEVTNFKIDSSDISLWHWRSVLRDLWKEYSLDELRLSNLMPWPRKVEGACSDFRGADQVQAGLAQLTDTLPASRPAWSDDI</sequence>
<evidence type="ECO:0000313" key="3">
    <source>
        <dbReference type="Proteomes" id="UP000799537"/>
    </source>
</evidence>
<dbReference type="GeneID" id="54566746"/>
<dbReference type="EMBL" id="ML993606">
    <property type="protein sequence ID" value="KAF2163880.1"/>
    <property type="molecule type" value="Genomic_DNA"/>
</dbReference>
<dbReference type="RefSeq" id="XP_033664769.1">
    <property type="nucleotide sequence ID" value="XM_033813474.1"/>
</dbReference>
<feature type="region of interest" description="Disordered" evidence="1">
    <location>
        <begin position="1"/>
        <end position="22"/>
    </location>
</feature>
<accession>A0A6A6CCD7</accession>
<keyword evidence="3" id="KW-1185">Reference proteome</keyword>
<reference evidence="2" key="1">
    <citation type="journal article" date="2020" name="Stud. Mycol.">
        <title>101 Dothideomycetes genomes: a test case for predicting lifestyles and emergence of pathogens.</title>
        <authorList>
            <person name="Haridas S."/>
            <person name="Albert R."/>
            <person name="Binder M."/>
            <person name="Bloem J."/>
            <person name="Labutti K."/>
            <person name="Salamov A."/>
            <person name="Andreopoulos B."/>
            <person name="Baker S."/>
            <person name="Barry K."/>
            <person name="Bills G."/>
            <person name="Bluhm B."/>
            <person name="Cannon C."/>
            <person name="Castanera R."/>
            <person name="Culley D."/>
            <person name="Daum C."/>
            <person name="Ezra D."/>
            <person name="Gonzalez J."/>
            <person name="Henrissat B."/>
            <person name="Kuo A."/>
            <person name="Liang C."/>
            <person name="Lipzen A."/>
            <person name="Lutzoni F."/>
            <person name="Magnuson J."/>
            <person name="Mondo S."/>
            <person name="Nolan M."/>
            <person name="Ohm R."/>
            <person name="Pangilinan J."/>
            <person name="Park H.-J."/>
            <person name="Ramirez L."/>
            <person name="Alfaro M."/>
            <person name="Sun H."/>
            <person name="Tritt A."/>
            <person name="Yoshinaga Y."/>
            <person name="Zwiers L.-H."/>
            <person name="Turgeon B."/>
            <person name="Goodwin S."/>
            <person name="Spatafora J."/>
            <person name="Crous P."/>
            <person name="Grigoriev I."/>
        </authorList>
    </citation>
    <scope>NUCLEOTIDE SEQUENCE</scope>
    <source>
        <strain evidence="2">ATCC 36951</strain>
    </source>
</reference>